<evidence type="ECO:0000313" key="1">
    <source>
        <dbReference type="EMBL" id="DAG02322.1"/>
    </source>
</evidence>
<accession>A0A8S5V6E4</accession>
<dbReference type="EMBL" id="BK016208">
    <property type="protein sequence ID" value="DAG02322.1"/>
    <property type="molecule type" value="Genomic_DNA"/>
</dbReference>
<protein>
    <submittedName>
        <fullName evidence="1">Uncharacterized protein</fullName>
    </submittedName>
</protein>
<proteinExistence type="predicted"/>
<organism evidence="1">
    <name type="scientific">Myoviridae sp. ctRci5</name>
    <dbReference type="NCBI Taxonomy" id="2825105"/>
    <lineage>
        <taxon>Viruses</taxon>
        <taxon>Duplodnaviria</taxon>
        <taxon>Heunggongvirae</taxon>
        <taxon>Uroviricota</taxon>
        <taxon>Caudoviricetes</taxon>
    </lineage>
</organism>
<sequence>MPAQYPWRGHKERNRACATSAPFGNGRLAVLPNFGHLRRR</sequence>
<name>A0A8S5V6E4_9CAUD</name>
<reference evidence="1" key="1">
    <citation type="journal article" date="2021" name="Proc. Natl. Acad. Sci. U.S.A.">
        <title>A Catalog of Tens of Thousands of Viruses from Human Metagenomes Reveals Hidden Associations with Chronic Diseases.</title>
        <authorList>
            <person name="Tisza M.J."/>
            <person name="Buck C.B."/>
        </authorList>
    </citation>
    <scope>NUCLEOTIDE SEQUENCE</scope>
    <source>
        <strain evidence="1">CtRci5</strain>
    </source>
</reference>